<keyword evidence="4" id="KW-1185">Reference proteome</keyword>
<keyword evidence="1" id="KW-0696">RNA-directed RNA polymerase</keyword>
<protein>
    <recommendedName>
        <fullName evidence="1">RNA-dependent RNA polymerase</fullName>
        <ecNumber evidence="1">2.7.7.48</ecNumber>
    </recommendedName>
</protein>
<keyword evidence="1" id="KW-0548">Nucleotidyltransferase</keyword>
<name>A0A5C3NHG6_9AGAM</name>
<evidence type="ECO:0000259" key="2">
    <source>
        <dbReference type="Pfam" id="PF05183"/>
    </source>
</evidence>
<dbReference type="EC" id="2.7.7.48" evidence="1"/>
<dbReference type="PANTHER" id="PTHR23079:SF55">
    <property type="entry name" value="RNA-DIRECTED RNA POLYMERASE"/>
    <property type="match status" value="1"/>
</dbReference>
<reference evidence="3 4" key="1">
    <citation type="journal article" date="2019" name="Nat. Ecol. Evol.">
        <title>Megaphylogeny resolves global patterns of mushroom evolution.</title>
        <authorList>
            <person name="Varga T."/>
            <person name="Krizsan K."/>
            <person name="Foldi C."/>
            <person name="Dima B."/>
            <person name="Sanchez-Garcia M."/>
            <person name="Sanchez-Ramirez S."/>
            <person name="Szollosi G.J."/>
            <person name="Szarkandi J.G."/>
            <person name="Papp V."/>
            <person name="Albert L."/>
            <person name="Andreopoulos W."/>
            <person name="Angelini C."/>
            <person name="Antonin V."/>
            <person name="Barry K.W."/>
            <person name="Bougher N.L."/>
            <person name="Buchanan P."/>
            <person name="Buyck B."/>
            <person name="Bense V."/>
            <person name="Catcheside P."/>
            <person name="Chovatia M."/>
            <person name="Cooper J."/>
            <person name="Damon W."/>
            <person name="Desjardin D."/>
            <person name="Finy P."/>
            <person name="Geml J."/>
            <person name="Haridas S."/>
            <person name="Hughes K."/>
            <person name="Justo A."/>
            <person name="Karasinski D."/>
            <person name="Kautmanova I."/>
            <person name="Kiss B."/>
            <person name="Kocsube S."/>
            <person name="Kotiranta H."/>
            <person name="LaButti K.M."/>
            <person name="Lechner B.E."/>
            <person name="Liimatainen K."/>
            <person name="Lipzen A."/>
            <person name="Lukacs Z."/>
            <person name="Mihaltcheva S."/>
            <person name="Morgado L.N."/>
            <person name="Niskanen T."/>
            <person name="Noordeloos M.E."/>
            <person name="Ohm R.A."/>
            <person name="Ortiz-Santana B."/>
            <person name="Ovrebo C."/>
            <person name="Racz N."/>
            <person name="Riley R."/>
            <person name="Savchenko A."/>
            <person name="Shiryaev A."/>
            <person name="Soop K."/>
            <person name="Spirin V."/>
            <person name="Szebenyi C."/>
            <person name="Tomsovsky M."/>
            <person name="Tulloss R.E."/>
            <person name="Uehling J."/>
            <person name="Grigoriev I.V."/>
            <person name="Vagvolgyi C."/>
            <person name="Papp T."/>
            <person name="Martin F.M."/>
            <person name="Miettinen O."/>
            <person name="Hibbett D.S."/>
            <person name="Nagy L.G."/>
        </authorList>
    </citation>
    <scope>NUCLEOTIDE SEQUENCE [LARGE SCALE GENOMIC DNA]</scope>
    <source>
        <strain evidence="3 4">OMC1185</strain>
    </source>
</reference>
<dbReference type="InterPro" id="IPR057596">
    <property type="entry name" value="RDRP_core"/>
</dbReference>
<dbReference type="OrthoDB" id="6513042at2759"/>
<gene>
    <name evidence="3" type="ORF">OE88DRAFT_122184</name>
</gene>
<proteinExistence type="inferred from homology"/>
<feature type="domain" description="RDRP core" evidence="2">
    <location>
        <begin position="426"/>
        <end position="1009"/>
    </location>
</feature>
<comment type="similarity">
    <text evidence="1">Belongs to the RdRP family.</text>
</comment>
<dbReference type="EMBL" id="ML213503">
    <property type="protein sequence ID" value="TFK57359.1"/>
    <property type="molecule type" value="Genomic_DNA"/>
</dbReference>
<evidence type="ECO:0000313" key="4">
    <source>
        <dbReference type="Proteomes" id="UP000305948"/>
    </source>
</evidence>
<evidence type="ECO:0000313" key="3">
    <source>
        <dbReference type="EMBL" id="TFK57359.1"/>
    </source>
</evidence>
<dbReference type="AlphaFoldDB" id="A0A5C3NHG6"/>
<dbReference type="GO" id="GO:0031380">
    <property type="term" value="C:nuclear RNA-directed RNA polymerase complex"/>
    <property type="evidence" value="ECO:0007669"/>
    <property type="project" value="TreeGrafter"/>
</dbReference>
<dbReference type="STRING" id="5364.A0A5C3NHG6"/>
<dbReference type="Proteomes" id="UP000305948">
    <property type="component" value="Unassembled WGS sequence"/>
</dbReference>
<dbReference type="GO" id="GO:0003968">
    <property type="term" value="F:RNA-directed RNA polymerase activity"/>
    <property type="evidence" value="ECO:0007669"/>
    <property type="project" value="UniProtKB-KW"/>
</dbReference>
<sequence length="1207" mass="136954">MDIYMKSISFSATKNDVYHQIASVLHGPDYQQHSALPLNFHVMLFPDRRGAGHIHGGSGLLTLPSVDIGERFLSEYAGRPPLKTISVRTRRILFDKSTRRIDQQVVQRIRDSPYVEPEVREAQQSRRAQLHGQAVSIRALQFGWECRDAVFSVEWERYCVDNCTLHFEQDRREIRVKLEEVSRTLVVVIRFATIQWSAKSNEDDPALFFSLIAPPIFESELPLSEQEELLAAQHYLFQGTIYDIAPRLRLSSLDEEHLHVVPYVSLALRLVCSSTAELSKFQALAKVARLAQPGDFPYVIARRCLFSHQLLRQYTDWVERLNWKVAFQVEALMRGLSLDTTEILSLRACIESAMQQNGEDHTSRFLRYFGVQVKDSLSPFLGSGEAKETVEECFQRSLKEFLEQERSGRPKAPISNDTFQCLHIKVTPTTMYLEGPFPEVSNRVMRWYPRHHDYFVRVTFVEESLLQFRWDREVDGREFVTRRVGGLLKGGLPVAARLMKFLAYSQSALKEHAVWFMLPFSDVTPEAIVRRIGTFDAELMRCPSRYGARISQAFTATDGSITVEAEEIILNYPDIIRHGHCFTDGIGTMSRELCKEIWDELVRRRRRARRGRRNADDCPRAYQIRLMGSKGMIMVDSRLSGRVVCLTPSMIKFQAPESREIEIARAFDRPTKYVLNRPLIMILEDLGVPYETFERLQDEAVEEAHSSKDSLARAARLLESHGLGGAFRLTSVMLSLEKLDLPPPDDTFYDKLMEFAVNHVLRELKYHARIPVNDPGSWTLVGVADIHGFLQEDEVFACVRVPGQQKQYLKGRVLISRSPCIHPGDARVVTAIGSPPSGSPFATEPLPNTVVFSTKGSRPLPSCLGGGDLDGDIYNVTTREDLRPLKQTPPGSYDAAPKKLLDRPSTLDDVADFVAEYINSDVVGIIAINWLIIADQSKDGIFDSDCMLLAQLHSDAVDYPKSGQPVPLKKIPKLKFRDKPDWNAPETVGASTEGYYDSQRAIGKLFRRIEMPAVHTVRRAARAQQRRQLHQEDEDLHELFARLDVAGTADGNEDEDSAMTQALEEHVSQYISLDLDRTAVESALALFRRYATELYTICAANSLSQSRSAVLTEEEAVVGTIVAQTSQPRMRRDLMSKLREQTAFLVTDIREELGGQNDMLEERLEHAWIAWKVSNALDSFGSRSFGWIALGLIFEITKAIDEEDRFS</sequence>
<keyword evidence="1" id="KW-0694">RNA-binding</keyword>
<dbReference type="PANTHER" id="PTHR23079">
    <property type="entry name" value="RNA-DEPENDENT RNA POLYMERASE"/>
    <property type="match status" value="1"/>
</dbReference>
<dbReference type="GO" id="GO:0003723">
    <property type="term" value="F:RNA binding"/>
    <property type="evidence" value="ECO:0007669"/>
    <property type="project" value="UniProtKB-KW"/>
</dbReference>
<accession>A0A5C3NHG6</accession>
<dbReference type="Pfam" id="PF05183">
    <property type="entry name" value="RdRP"/>
    <property type="match status" value="1"/>
</dbReference>
<dbReference type="InterPro" id="IPR007855">
    <property type="entry name" value="RDRP"/>
</dbReference>
<comment type="catalytic activity">
    <reaction evidence="1">
        <text>RNA(n) + a ribonucleoside 5'-triphosphate = RNA(n+1) + diphosphate</text>
        <dbReference type="Rhea" id="RHEA:21248"/>
        <dbReference type="Rhea" id="RHEA-COMP:14527"/>
        <dbReference type="Rhea" id="RHEA-COMP:17342"/>
        <dbReference type="ChEBI" id="CHEBI:33019"/>
        <dbReference type="ChEBI" id="CHEBI:61557"/>
        <dbReference type="ChEBI" id="CHEBI:140395"/>
        <dbReference type="EC" id="2.7.7.48"/>
    </reaction>
</comment>
<keyword evidence="1" id="KW-0808">Transferase</keyword>
<dbReference type="GO" id="GO:0030422">
    <property type="term" value="P:siRNA processing"/>
    <property type="evidence" value="ECO:0007669"/>
    <property type="project" value="TreeGrafter"/>
</dbReference>
<organism evidence="3 4">
    <name type="scientific">Heliocybe sulcata</name>
    <dbReference type="NCBI Taxonomy" id="5364"/>
    <lineage>
        <taxon>Eukaryota</taxon>
        <taxon>Fungi</taxon>
        <taxon>Dikarya</taxon>
        <taxon>Basidiomycota</taxon>
        <taxon>Agaricomycotina</taxon>
        <taxon>Agaricomycetes</taxon>
        <taxon>Gloeophyllales</taxon>
        <taxon>Gloeophyllaceae</taxon>
        <taxon>Heliocybe</taxon>
    </lineage>
</organism>
<evidence type="ECO:0000256" key="1">
    <source>
        <dbReference type="RuleBase" id="RU363098"/>
    </source>
</evidence>